<dbReference type="Pfam" id="PF07934">
    <property type="entry name" value="OGG_N"/>
    <property type="match status" value="1"/>
</dbReference>
<dbReference type="GO" id="GO:0006284">
    <property type="term" value="P:base-excision repair"/>
    <property type="evidence" value="ECO:0007669"/>
    <property type="project" value="InterPro"/>
</dbReference>
<keyword evidence="12" id="KW-1185">Reference proteome</keyword>
<dbReference type="Pfam" id="PF00730">
    <property type="entry name" value="HhH-GPD"/>
    <property type="match status" value="1"/>
</dbReference>
<evidence type="ECO:0000256" key="7">
    <source>
        <dbReference type="ARBA" id="ARBA00023268"/>
    </source>
</evidence>
<dbReference type="GO" id="GO:0006289">
    <property type="term" value="P:nucleotide-excision repair"/>
    <property type="evidence" value="ECO:0007669"/>
    <property type="project" value="InterPro"/>
</dbReference>
<comment type="caution">
    <text evidence="11">The sequence shown here is derived from an EMBL/GenBank/DDBJ whole genome shotgun (WGS) entry which is preliminary data.</text>
</comment>
<comment type="similarity">
    <text evidence="1">Belongs to the type-1 OGG1 family.</text>
</comment>
<keyword evidence="8" id="KW-0326">Glycosidase</keyword>
<dbReference type="InterPro" id="IPR052054">
    <property type="entry name" value="Oxidative_DNA_repair_enzyme"/>
</dbReference>
<evidence type="ECO:0000256" key="1">
    <source>
        <dbReference type="ARBA" id="ARBA00010679"/>
    </source>
</evidence>
<feature type="domain" description="HhH-GPD" evidence="10">
    <location>
        <begin position="128"/>
        <end position="277"/>
    </location>
</feature>
<evidence type="ECO:0000256" key="8">
    <source>
        <dbReference type="ARBA" id="ARBA00023295"/>
    </source>
</evidence>
<dbReference type="Gene3D" id="3.30.310.260">
    <property type="match status" value="1"/>
</dbReference>
<accession>A0A926IJ63</accession>
<dbReference type="PANTHER" id="PTHR10242:SF2">
    <property type="entry name" value="N-GLYCOSYLASE_DNA LYASE"/>
    <property type="match status" value="1"/>
</dbReference>
<dbReference type="Gene3D" id="1.10.340.30">
    <property type="entry name" value="Hypothetical protein, domain 2"/>
    <property type="match status" value="1"/>
</dbReference>
<dbReference type="PANTHER" id="PTHR10242">
    <property type="entry name" value="8-OXOGUANINE DNA GLYCOSYLASE"/>
    <property type="match status" value="1"/>
</dbReference>
<dbReference type="InterPro" id="IPR023170">
    <property type="entry name" value="HhH_base_excis_C"/>
</dbReference>
<dbReference type="GO" id="GO:0003684">
    <property type="term" value="F:damaged DNA binding"/>
    <property type="evidence" value="ECO:0007669"/>
    <property type="project" value="InterPro"/>
</dbReference>
<dbReference type="EMBL" id="JACRTD010000010">
    <property type="protein sequence ID" value="MBC8586363.1"/>
    <property type="molecule type" value="Genomic_DNA"/>
</dbReference>
<dbReference type="SMART" id="SM00478">
    <property type="entry name" value="ENDO3c"/>
    <property type="match status" value="1"/>
</dbReference>
<name>A0A926IJ63_9FIRM</name>
<evidence type="ECO:0000256" key="6">
    <source>
        <dbReference type="ARBA" id="ARBA00023239"/>
    </source>
</evidence>
<evidence type="ECO:0000313" key="12">
    <source>
        <dbReference type="Proteomes" id="UP000623678"/>
    </source>
</evidence>
<comment type="catalytic activity">
    <reaction evidence="9">
        <text>2'-deoxyribonucleotide-(2'-deoxyribose 5'-phosphate)-2'-deoxyribonucleotide-DNA = a 3'-end 2'-deoxyribonucleotide-(2,3-dehydro-2,3-deoxyribose 5'-phosphate)-DNA + a 5'-end 5'-phospho-2'-deoxyribonucleoside-DNA + H(+)</text>
        <dbReference type="Rhea" id="RHEA:66592"/>
        <dbReference type="Rhea" id="RHEA-COMP:13180"/>
        <dbReference type="Rhea" id="RHEA-COMP:16897"/>
        <dbReference type="Rhea" id="RHEA-COMP:17067"/>
        <dbReference type="ChEBI" id="CHEBI:15378"/>
        <dbReference type="ChEBI" id="CHEBI:136412"/>
        <dbReference type="ChEBI" id="CHEBI:157695"/>
        <dbReference type="ChEBI" id="CHEBI:167181"/>
        <dbReference type="EC" id="4.2.99.18"/>
    </reaction>
</comment>
<dbReference type="GO" id="GO:0140078">
    <property type="term" value="F:class I DNA-(apurinic or apyrimidinic site) endonuclease activity"/>
    <property type="evidence" value="ECO:0007669"/>
    <property type="project" value="UniProtKB-EC"/>
</dbReference>
<evidence type="ECO:0000256" key="3">
    <source>
        <dbReference type="ARBA" id="ARBA00022763"/>
    </source>
</evidence>
<dbReference type="Proteomes" id="UP000623678">
    <property type="component" value="Unassembled WGS sequence"/>
</dbReference>
<evidence type="ECO:0000256" key="9">
    <source>
        <dbReference type="ARBA" id="ARBA00044632"/>
    </source>
</evidence>
<reference evidence="11" key="1">
    <citation type="submission" date="2020-08" db="EMBL/GenBank/DDBJ databases">
        <title>Genome public.</title>
        <authorList>
            <person name="Liu C."/>
            <person name="Sun Q."/>
        </authorList>
    </citation>
    <scope>NUCLEOTIDE SEQUENCE</scope>
    <source>
        <strain evidence="11">NSJ-64</strain>
    </source>
</reference>
<dbReference type="SUPFAM" id="SSF48150">
    <property type="entry name" value="DNA-glycosylase"/>
    <property type="match status" value="1"/>
</dbReference>
<sequence length="285" mass="32048">MTPTLQKKQPVSTHCGIMLENIPDFDLDQTLNCGQCFRWDRQPDGSYIGISQNHSCHISQKGSTFYFEGTTLEEYENFWKDYFDLTRDYGKIKSLLSQNPVLRSACAYAPGIRVLRQEPWEALCSFIISQNNNVGRIKGIVARLCETFGDPLDGGYFSFPGPERLAELTPQDLAPLRCGFRARYIIDAAQKVASGQVDLESLKVLPLPQAREVLTAITGVGNKVADCALLYGCGRIECFPVDVWIKRAMERLFPKGLPKYMLPWAGIAQQYIFHYVRTCPGSLEG</sequence>
<keyword evidence="4" id="KW-0378">Hydrolase</keyword>
<dbReference type="AlphaFoldDB" id="A0A926IJ63"/>
<keyword evidence="7" id="KW-0511">Multifunctional enzyme</keyword>
<evidence type="ECO:0000256" key="5">
    <source>
        <dbReference type="ARBA" id="ARBA00023204"/>
    </source>
</evidence>
<dbReference type="InterPro" id="IPR003265">
    <property type="entry name" value="HhH-GPD_domain"/>
</dbReference>
<protein>
    <recommendedName>
        <fullName evidence="2">DNA-(apurinic or apyrimidinic site) lyase</fullName>
        <ecNumber evidence="2">4.2.99.18</ecNumber>
    </recommendedName>
</protein>
<evidence type="ECO:0000256" key="4">
    <source>
        <dbReference type="ARBA" id="ARBA00022801"/>
    </source>
</evidence>
<dbReference type="GO" id="GO:0008534">
    <property type="term" value="F:oxidized purine nucleobase lesion DNA N-glycosylase activity"/>
    <property type="evidence" value="ECO:0007669"/>
    <property type="project" value="InterPro"/>
</dbReference>
<dbReference type="Gene3D" id="1.10.1670.10">
    <property type="entry name" value="Helix-hairpin-Helix base-excision DNA repair enzymes (C-terminal)"/>
    <property type="match status" value="1"/>
</dbReference>
<proteinExistence type="inferred from homology"/>
<keyword evidence="5" id="KW-0234">DNA repair</keyword>
<evidence type="ECO:0000256" key="2">
    <source>
        <dbReference type="ARBA" id="ARBA00012720"/>
    </source>
</evidence>
<dbReference type="EC" id="4.2.99.18" evidence="2"/>
<gene>
    <name evidence="11" type="ORF">H8705_12310</name>
</gene>
<organism evidence="11 12">
    <name type="scientific">Youxingia wuxianensis</name>
    <dbReference type="NCBI Taxonomy" id="2763678"/>
    <lineage>
        <taxon>Bacteria</taxon>
        <taxon>Bacillati</taxon>
        <taxon>Bacillota</taxon>
        <taxon>Clostridia</taxon>
        <taxon>Eubacteriales</taxon>
        <taxon>Oscillospiraceae</taxon>
        <taxon>Youxingia</taxon>
    </lineage>
</organism>
<dbReference type="InterPro" id="IPR012904">
    <property type="entry name" value="OGG_N"/>
</dbReference>
<evidence type="ECO:0000259" key="10">
    <source>
        <dbReference type="SMART" id="SM00478"/>
    </source>
</evidence>
<dbReference type="CDD" id="cd00056">
    <property type="entry name" value="ENDO3c"/>
    <property type="match status" value="1"/>
</dbReference>
<dbReference type="SUPFAM" id="SSF55945">
    <property type="entry name" value="TATA-box binding protein-like"/>
    <property type="match status" value="1"/>
</dbReference>
<evidence type="ECO:0000313" key="11">
    <source>
        <dbReference type="EMBL" id="MBC8586363.1"/>
    </source>
</evidence>
<dbReference type="RefSeq" id="WP_262396084.1">
    <property type="nucleotide sequence ID" value="NZ_JACRTD010000010.1"/>
</dbReference>
<keyword evidence="6" id="KW-0456">Lyase</keyword>
<keyword evidence="3" id="KW-0227">DNA damage</keyword>
<dbReference type="InterPro" id="IPR011257">
    <property type="entry name" value="DNA_glycosylase"/>
</dbReference>